<dbReference type="RefSeq" id="WP_270951716.1">
    <property type="nucleotide sequence ID" value="NZ_JAQGLA010000053.1"/>
</dbReference>
<dbReference type="InterPro" id="IPR006175">
    <property type="entry name" value="YjgF/YER057c/UK114"/>
</dbReference>
<organism evidence="1 2">
    <name type="scientific">Saccharopolyspora oryzae</name>
    <dbReference type="NCBI Taxonomy" id="2997343"/>
    <lineage>
        <taxon>Bacteria</taxon>
        <taxon>Bacillati</taxon>
        <taxon>Actinomycetota</taxon>
        <taxon>Actinomycetes</taxon>
        <taxon>Pseudonocardiales</taxon>
        <taxon>Pseudonocardiaceae</taxon>
        <taxon>Saccharopolyspora</taxon>
    </lineage>
</organism>
<dbReference type="PANTHER" id="PTHR11803">
    <property type="entry name" value="2-IMINOBUTANOATE/2-IMINOPROPANOATE DEAMINASE RIDA"/>
    <property type="match status" value="1"/>
</dbReference>
<dbReference type="InterPro" id="IPR038743">
    <property type="entry name" value="YjgH-like"/>
</dbReference>
<dbReference type="EMBL" id="JAQGLA010000053">
    <property type="protein sequence ID" value="MDA3628796.1"/>
    <property type="molecule type" value="Genomic_DNA"/>
</dbReference>
<dbReference type="Pfam" id="PF01042">
    <property type="entry name" value="Ribonuc_L-PSP"/>
    <property type="match status" value="1"/>
</dbReference>
<accession>A0ABT4V496</accession>
<dbReference type="Gene3D" id="3.30.1330.40">
    <property type="entry name" value="RutC-like"/>
    <property type="match status" value="1"/>
</dbReference>
<keyword evidence="2" id="KW-1185">Reference proteome</keyword>
<dbReference type="PANTHER" id="PTHR11803:SF44">
    <property type="entry name" value="RUTC FAMILY PROTEIN YJGH"/>
    <property type="match status" value="1"/>
</dbReference>
<name>A0ABT4V496_9PSEU</name>
<dbReference type="Proteomes" id="UP001210380">
    <property type="component" value="Unassembled WGS sequence"/>
</dbReference>
<gene>
    <name evidence="1" type="ORF">OU415_25410</name>
</gene>
<sequence>MKRESINPPGTRSTYDSLHFSQATRVGDLIWVSGQVGIDASTKAAADGMEAQARLAFEGVKAALEAAGANLADIVELTTFHTDLRGDIEEFIEVKDEYIPDRYPSWTAVGVTQLARPELLVEIRVVAVAGSGNS</sequence>
<dbReference type="CDD" id="cd02198">
    <property type="entry name" value="YjgH_like"/>
    <property type="match status" value="1"/>
</dbReference>
<dbReference type="InterPro" id="IPR035959">
    <property type="entry name" value="RutC-like_sf"/>
</dbReference>
<dbReference type="SUPFAM" id="SSF55298">
    <property type="entry name" value="YjgF-like"/>
    <property type="match status" value="1"/>
</dbReference>
<evidence type="ECO:0000313" key="1">
    <source>
        <dbReference type="EMBL" id="MDA3628796.1"/>
    </source>
</evidence>
<protein>
    <submittedName>
        <fullName evidence="1">RidA family protein</fullName>
    </submittedName>
</protein>
<proteinExistence type="predicted"/>
<reference evidence="1 2" key="1">
    <citation type="submission" date="2022-11" db="EMBL/GenBank/DDBJ databases">
        <title>Draft genome sequence of Saccharopolyspora sp. WRP15-2 isolated from rhizosphere soils of wild rice in Thailand.</title>
        <authorList>
            <person name="Duangmal K."/>
            <person name="Kammanee S."/>
            <person name="Muangham S."/>
        </authorList>
    </citation>
    <scope>NUCLEOTIDE SEQUENCE [LARGE SCALE GENOMIC DNA]</scope>
    <source>
        <strain evidence="1 2">WRP15-2</strain>
    </source>
</reference>
<evidence type="ECO:0000313" key="2">
    <source>
        <dbReference type="Proteomes" id="UP001210380"/>
    </source>
</evidence>
<comment type="caution">
    <text evidence="1">The sequence shown here is derived from an EMBL/GenBank/DDBJ whole genome shotgun (WGS) entry which is preliminary data.</text>
</comment>